<evidence type="ECO:0000313" key="2">
    <source>
        <dbReference type="EMBL" id="KAF0920774.1"/>
    </source>
</evidence>
<evidence type="ECO:0000256" key="1">
    <source>
        <dbReference type="SAM" id="MobiDB-lite"/>
    </source>
</evidence>
<keyword evidence="3" id="KW-1185">Reference proteome</keyword>
<gene>
    <name evidence="2" type="ORF">E2562_036908</name>
</gene>
<organism evidence="2 3">
    <name type="scientific">Oryza meyeriana var. granulata</name>
    <dbReference type="NCBI Taxonomy" id="110450"/>
    <lineage>
        <taxon>Eukaryota</taxon>
        <taxon>Viridiplantae</taxon>
        <taxon>Streptophyta</taxon>
        <taxon>Embryophyta</taxon>
        <taxon>Tracheophyta</taxon>
        <taxon>Spermatophyta</taxon>
        <taxon>Magnoliopsida</taxon>
        <taxon>Liliopsida</taxon>
        <taxon>Poales</taxon>
        <taxon>Poaceae</taxon>
        <taxon>BOP clade</taxon>
        <taxon>Oryzoideae</taxon>
        <taxon>Oryzeae</taxon>
        <taxon>Oryzinae</taxon>
        <taxon>Oryza</taxon>
        <taxon>Oryza meyeriana</taxon>
    </lineage>
</organism>
<comment type="caution">
    <text evidence="2">The sequence shown here is derived from an EMBL/GenBank/DDBJ whole genome shotgun (WGS) entry which is preliminary data.</text>
</comment>
<proteinExistence type="predicted"/>
<feature type="compositionally biased region" description="Low complexity" evidence="1">
    <location>
        <begin position="8"/>
        <end position="36"/>
    </location>
</feature>
<protein>
    <submittedName>
        <fullName evidence="2">Uncharacterized protein</fullName>
    </submittedName>
</protein>
<dbReference type="AlphaFoldDB" id="A0A6G1E8K8"/>
<name>A0A6G1E8K8_9ORYZ</name>
<reference evidence="2 3" key="1">
    <citation type="submission" date="2019-11" db="EMBL/GenBank/DDBJ databases">
        <title>Whole genome sequence of Oryza granulata.</title>
        <authorList>
            <person name="Li W."/>
        </authorList>
    </citation>
    <scope>NUCLEOTIDE SEQUENCE [LARGE SCALE GENOMIC DNA]</scope>
    <source>
        <strain evidence="3">cv. Menghai</strain>
        <tissue evidence="2">Leaf</tissue>
    </source>
</reference>
<dbReference type="OrthoDB" id="10528237at2759"/>
<dbReference type="Proteomes" id="UP000479710">
    <property type="component" value="Unassembled WGS sequence"/>
</dbReference>
<dbReference type="EMBL" id="SPHZ02000005">
    <property type="protein sequence ID" value="KAF0920774.1"/>
    <property type="molecule type" value="Genomic_DNA"/>
</dbReference>
<sequence>MEAEGSSQPLPVLLLRPAPRQLPSSAVSRGSRSCSAGGVGSDVQLSALLHEIVDPTAEKHAPMFSGLPERPENPMIRDPLFGQVPPTPTPADYFALAAALATPTCPKGHRPGKPCAAPEGFCCLDYDYPRHRVAAGA</sequence>
<accession>A0A6G1E8K8</accession>
<evidence type="ECO:0000313" key="3">
    <source>
        <dbReference type="Proteomes" id="UP000479710"/>
    </source>
</evidence>
<feature type="region of interest" description="Disordered" evidence="1">
    <location>
        <begin position="1"/>
        <end position="38"/>
    </location>
</feature>